<evidence type="ECO:0008006" key="3">
    <source>
        <dbReference type="Google" id="ProtNLM"/>
    </source>
</evidence>
<evidence type="ECO:0000313" key="1">
    <source>
        <dbReference type="EMBL" id="KAK7038223.1"/>
    </source>
</evidence>
<dbReference type="AlphaFoldDB" id="A0AAW0CK67"/>
<keyword evidence="2" id="KW-1185">Reference proteome</keyword>
<dbReference type="Proteomes" id="UP001362999">
    <property type="component" value="Unassembled WGS sequence"/>
</dbReference>
<protein>
    <recommendedName>
        <fullName evidence="3">Protein kinase domain-containing protein</fullName>
    </recommendedName>
</protein>
<sequence length="394" mass="44687">MTTATRVWVRFEGVGRDFVAKQWPIPNHSNSFTPPPPDARALYVAAKKSFAINRPGDRRPLQLPFSYAKTWGLDEDAYTDVVFARASKKYCLRFIFNVEHTLKSMEFDTFKTYVRLVKDAKFHSDYLEGRKGLPVPVHYGIWVMNTGDWGGTVMFSLTQYCGISWNELRSTKFNTEANRINVGRAYEKLHDVGIVHGDFKSTREFRHAIVDLFAPGLTEKDALNGKAPCYLVGFSEASANHSCTPRLPILPLDSCPSLHEVGCAELCSVFFLLDFAKPPLENSLMSRALEWHTEYSKRYPQVENRYVLAAQRKRFYPQFLPLDPSLHVSVPNVDDPYSRVLITRDIHEDDARQDDVLSSGLQRVAISGIDSLPAEYRAALAKHKSLGPQFVVAF</sequence>
<comment type="caution">
    <text evidence="1">The sequence shown here is derived from an EMBL/GenBank/DDBJ whole genome shotgun (WGS) entry which is preliminary data.</text>
</comment>
<accession>A0AAW0CK67</accession>
<organism evidence="1 2">
    <name type="scientific">Favolaschia claudopus</name>
    <dbReference type="NCBI Taxonomy" id="2862362"/>
    <lineage>
        <taxon>Eukaryota</taxon>
        <taxon>Fungi</taxon>
        <taxon>Dikarya</taxon>
        <taxon>Basidiomycota</taxon>
        <taxon>Agaricomycotina</taxon>
        <taxon>Agaricomycetes</taxon>
        <taxon>Agaricomycetidae</taxon>
        <taxon>Agaricales</taxon>
        <taxon>Marasmiineae</taxon>
        <taxon>Mycenaceae</taxon>
        <taxon>Favolaschia</taxon>
    </lineage>
</organism>
<dbReference type="EMBL" id="JAWWNJ010000017">
    <property type="protein sequence ID" value="KAK7038223.1"/>
    <property type="molecule type" value="Genomic_DNA"/>
</dbReference>
<gene>
    <name evidence="1" type="ORF">R3P38DRAFT_3262682</name>
</gene>
<reference evidence="1 2" key="1">
    <citation type="journal article" date="2024" name="J Genomics">
        <title>Draft genome sequencing and assembly of Favolaschia claudopus CIRM-BRFM 2984 isolated from oak limbs.</title>
        <authorList>
            <person name="Navarro D."/>
            <person name="Drula E."/>
            <person name="Chaduli D."/>
            <person name="Cazenave R."/>
            <person name="Ahrendt S."/>
            <person name="Wang J."/>
            <person name="Lipzen A."/>
            <person name="Daum C."/>
            <person name="Barry K."/>
            <person name="Grigoriev I.V."/>
            <person name="Favel A."/>
            <person name="Rosso M.N."/>
            <person name="Martin F."/>
        </authorList>
    </citation>
    <scope>NUCLEOTIDE SEQUENCE [LARGE SCALE GENOMIC DNA]</scope>
    <source>
        <strain evidence="1 2">CIRM-BRFM 2984</strain>
    </source>
</reference>
<evidence type="ECO:0000313" key="2">
    <source>
        <dbReference type="Proteomes" id="UP001362999"/>
    </source>
</evidence>
<proteinExistence type="predicted"/>
<name>A0AAW0CK67_9AGAR</name>